<feature type="compositionally biased region" description="Low complexity" evidence="13">
    <location>
        <begin position="397"/>
        <end position="420"/>
    </location>
</feature>
<dbReference type="InterPro" id="IPR044288">
    <property type="entry name" value="ZNF598/HEL2"/>
</dbReference>
<dbReference type="PANTHER" id="PTHR22938">
    <property type="entry name" value="ZINC FINGER PROTEIN 598"/>
    <property type="match status" value="1"/>
</dbReference>
<keyword evidence="7" id="KW-0808">Transferase</keyword>
<dbReference type="EC" id="2.3.2.27" evidence="4"/>
<dbReference type="AlphaFoldDB" id="A0A8L0DQY5"/>
<feature type="region of interest" description="Disordered" evidence="13">
    <location>
        <begin position="489"/>
        <end position="555"/>
    </location>
</feature>
<evidence type="ECO:0000256" key="1">
    <source>
        <dbReference type="ARBA" id="ARBA00000900"/>
    </source>
</evidence>
<dbReference type="GO" id="GO:0005737">
    <property type="term" value="C:cytoplasm"/>
    <property type="evidence" value="ECO:0007669"/>
    <property type="project" value="UniProtKB-SubCell"/>
</dbReference>
<dbReference type="GO" id="GO:0043022">
    <property type="term" value="F:ribosome binding"/>
    <property type="evidence" value="ECO:0007669"/>
    <property type="project" value="TreeGrafter"/>
</dbReference>
<dbReference type="PROSITE" id="PS00028">
    <property type="entry name" value="ZINC_FINGER_C2H2_1"/>
    <property type="match status" value="1"/>
</dbReference>
<evidence type="ECO:0000259" key="14">
    <source>
        <dbReference type="PROSITE" id="PS50089"/>
    </source>
</evidence>
<dbReference type="Pfam" id="PF23202">
    <property type="entry name" value="PAH_ZNF598"/>
    <property type="match status" value="1"/>
</dbReference>
<gene>
    <name evidence="15" type="primary">LOC110511661</name>
</gene>
<protein>
    <recommendedName>
        <fullName evidence="4">RING-type E3 ubiquitin transferase</fullName>
        <ecNumber evidence="4">2.3.2.27</ecNumber>
    </recommendedName>
</protein>
<dbReference type="PANTHER" id="PTHR22938:SF0">
    <property type="entry name" value="E3 UBIQUITIN-PROTEIN LIGASE ZNF598"/>
    <property type="match status" value="1"/>
</dbReference>
<organism evidence="15 16">
    <name type="scientific">Oncorhynchus mykiss</name>
    <name type="common">Rainbow trout</name>
    <name type="synonym">Salmo gairdneri</name>
    <dbReference type="NCBI Taxonomy" id="8022"/>
    <lineage>
        <taxon>Eukaryota</taxon>
        <taxon>Metazoa</taxon>
        <taxon>Chordata</taxon>
        <taxon>Craniata</taxon>
        <taxon>Vertebrata</taxon>
        <taxon>Euteleostomi</taxon>
        <taxon>Actinopterygii</taxon>
        <taxon>Neopterygii</taxon>
        <taxon>Teleostei</taxon>
        <taxon>Protacanthopterygii</taxon>
        <taxon>Salmoniformes</taxon>
        <taxon>Salmonidae</taxon>
        <taxon>Salmoninae</taxon>
        <taxon>Oncorhynchus</taxon>
    </lineage>
</organism>
<feature type="compositionally biased region" description="Low complexity" evidence="13">
    <location>
        <begin position="493"/>
        <end position="502"/>
    </location>
</feature>
<dbReference type="InterPro" id="IPR013087">
    <property type="entry name" value="Znf_C2H2_type"/>
</dbReference>
<dbReference type="SMART" id="SM00355">
    <property type="entry name" value="ZnF_C2H2"/>
    <property type="match status" value="5"/>
</dbReference>
<dbReference type="InterPro" id="IPR059042">
    <property type="entry name" value="Znf_C2H2_ZNF598"/>
</dbReference>
<keyword evidence="9 12" id="KW-0863">Zinc-finger</keyword>
<evidence type="ECO:0000256" key="6">
    <source>
        <dbReference type="ARBA" id="ARBA00022553"/>
    </source>
</evidence>
<reference evidence="15" key="2">
    <citation type="submission" date="2025-09" db="UniProtKB">
        <authorList>
            <consortium name="Ensembl"/>
        </authorList>
    </citation>
    <scope>IDENTIFICATION</scope>
</reference>
<evidence type="ECO:0000256" key="10">
    <source>
        <dbReference type="ARBA" id="ARBA00022833"/>
    </source>
</evidence>
<dbReference type="GO" id="GO:0061630">
    <property type="term" value="F:ubiquitin protein ligase activity"/>
    <property type="evidence" value="ECO:0007669"/>
    <property type="project" value="UniProtKB-EC"/>
</dbReference>
<evidence type="ECO:0000256" key="11">
    <source>
        <dbReference type="ARBA" id="ARBA00035113"/>
    </source>
</evidence>
<dbReference type="Ensembl" id="ENSOMYT00000152007.1">
    <property type="protein sequence ID" value="ENSOMYP00000132234.1"/>
    <property type="gene ID" value="ENSOMYG00000070491.1"/>
</dbReference>
<name>A0A8L0DQY5_ONCMY</name>
<comment type="similarity">
    <text evidence="11">Belongs to the ZNF598/HEL2 family.</text>
</comment>
<evidence type="ECO:0000256" key="12">
    <source>
        <dbReference type="PROSITE-ProRule" id="PRU00175"/>
    </source>
</evidence>
<evidence type="ECO:0000313" key="15">
    <source>
        <dbReference type="Ensembl" id="ENSOMYP00000132234.1"/>
    </source>
</evidence>
<comment type="catalytic activity">
    <reaction evidence="1">
        <text>S-ubiquitinyl-[E2 ubiquitin-conjugating enzyme]-L-cysteine + [acceptor protein]-L-lysine = [E2 ubiquitin-conjugating enzyme]-L-cysteine + N(6)-ubiquitinyl-[acceptor protein]-L-lysine.</text>
        <dbReference type="EC" id="2.3.2.27"/>
    </reaction>
</comment>
<dbReference type="GO" id="GO:0072344">
    <property type="term" value="P:rescue of stalled ribosome"/>
    <property type="evidence" value="ECO:0007669"/>
    <property type="project" value="InterPro"/>
</dbReference>
<feature type="region of interest" description="Disordered" evidence="13">
    <location>
        <begin position="724"/>
        <end position="743"/>
    </location>
</feature>
<dbReference type="InterPro" id="IPR057634">
    <property type="entry name" value="PAH_ZNF598/HEL2"/>
</dbReference>
<sequence>MESTSNNYERNCVLCCQELDIFALGKCDHPVCYRCSTKMRVLCDQKYCAVCREQLDKVLFVQKLVAFSSQPLQTLQVERKHDIYFTDSKIYAQFRTLLQSECPVCPESKVFSKFEELEQHMRKQHELFCCKLCTKHLQIFSHERKWYNRKDLARHRTHGDPDDTSHRGHPLCKFCDDRYLDNDELLKHLRRDHYFCHFCDADGAQEYYSDYQYLSEHFREAHYLCEEGRCATEQFTHAFRSQIDYKAHKASAHSKNRAEARQNRHIDLQFSYAPRQTRRNDGMVSGEDYEEARSGRGGRGRSQGNQPNTRGSWRYNRDVCYRYIYCVCYSVKPPPALKTPAQVPLKEDDFPSLSAAMVMTPMTPAYSAQPRKHSSFQEEDFPALVSKIRPPRPAGGATSAWSQASSSNTSKTVILPSSSSRPPPNNPPLPLPAGPQLLSSSSSSRRKKHPIRRPSPPSDDDNCVAKTMQEHRAVPTMLDISSLLIVKGPSKSASKPLPLTAKPLPPTAKPPSLTDKPLPLTSKPSPVKASGLANGHLDKPVTVAPLPKAQPEPPLEVEEEFPALISKKPPPGFKSSFVLKSSAPPRNLSPPRPGQGSATPPSKPPPGFTGIPLNSNVVEPAPPASSPRSPQSPGVYLAPENFQQRNMELIQSIKNLLQNDQSRFNQFKDYSGQFRQGLMTAVLYHQSCRTLLGDNFGGVFNELLVLLPDTRKQQELLTAHADDRAMERQGGGGTRKNRKSAWQTPSSAISNAAALDCQVCPTCCQVLDPKDFNSHKTLHLGDNEDFPSLQDISRIIS</sequence>
<evidence type="ECO:0000256" key="4">
    <source>
        <dbReference type="ARBA" id="ARBA00012483"/>
    </source>
</evidence>
<evidence type="ECO:0000256" key="2">
    <source>
        <dbReference type="ARBA" id="ARBA00004496"/>
    </source>
</evidence>
<keyword evidence="8" id="KW-0479">Metal-binding</keyword>
<evidence type="ECO:0000256" key="7">
    <source>
        <dbReference type="ARBA" id="ARBA00022679"/>
    </source>
</evidence>
<evidence type="ECO:0000256" key="5">
    <source>
        <dbReference type="ARBA" id="ARBA00022490"/>
    </source>
</evidence>
<keyword evidence="10" id="KW-0862">Zinc</keyword>
<dbReference type="GO" id="GO:0008270">
    <property type="term" value="F:zinc ion binding"/>
    <property type="evidence" value="ECO:0007669"/>
    <property type="project" value="UniProtKB-KW"/>
</dbReference>
<evidence type="ECO:0000256" key="3">
    <source>
        <dbReference type="ARBA" id="ARBA00004906"/>
    </source>
</evidence>
<feature type="region of interest" description="Disordered" evidence="13">
    <location>
        <begin position="277"/>
        <end position="311"/>
    </location>
</feature>
<evidence type="ECO:0000256" key="13">
    <source>
        <dbReference type="SAM" id="MobiDB-lite"/>
    </source>
</evidence>
<dbReference type="PROSITE" id="PS50089">
    <property type="entry name" value="ZF_RING_2"/>
    <property type="match status" value="1"/>
</dbReference>
<evidence type="ECO:0000313" key="16">
    <source>
        <dbReference type="Proteomes" id="UP000694395"/>
    </source>
</evidence>
<feature type="region of interest" description="Disordered" evidence="13">
    <location>
        <begin position="575"/>
        <end position="637"/>
    </location>
</feature>
<keyword evidence="16" id="KW-1185">Reference proteome</keyword>
<dbReference type="Pfam" id="PF25447">
    <property type="entry name" value="RING_ZNF598"/>
    <property type="match status" value="1"/>
</dbReference>
<comment type="pathway">
    <text evidence="3">Protein modification; protein ubiquitination.</text>
</comment>
<feature type="compositionally biased region" description="Pro residues" evidence="13">
    <location>
        <begin position="421"/>
        <end position="433"/>
    </location>
</feature>
<dbReference type="InterPro" id="IPR001841">
    <property type="entry name" value="Znf_RING"/>
</dbReference>
<dbReference type="Pfam" id="PF23208">
    <property type="entry name" value="zf_C2H2_ZNF598"/>
    <property type="match status" value="1"/>
</dbReference>
<keyword evidence="6" id="KW-0597">Phosphoprotein</keyword>
<evidence type="ECO:0000256" key="8">
    <source>
        <dbReference type="ARBA" id="ARBA00022723"/>
    </source>
</evidence>
<comment type="subcellular location">
    <subcellularLocation>
        <location evidence="2">Cytoplasm</location>
    </subcellularLocation>
</comment>
<feature type="compositionally biased region" description="Low complexity" evidence="13">
    <location>
        <begin position="434"/>
        <end position="443"/>
    </location>
</feature>
<feature type="domain" description="RING-type" evidence="14">
    <location>
        <begin position="12"/>
        <end position="52"/>
    </location>
</feature>
<evidence type="ECO:0000256" key="9">
    <source>
        <dbReference type="ARBA" id="ARBA00022771"/>
    </source>
</evidence>
<dbReference type="Proteomes" id="UP000694395">
    <property type="component" value="Unassembled WGS sequence"/>
</dbReference>
<dbReference type="GeneTree" id="ENSGT00390000014178"/>
<dbReference type="GO" id="GO:0016567">
    <property type="term" value="P:protein ubiquitination"/>
    <property type="evidence" value="ECO:0007669"/>
    <property type="project" value="TreeGrafter"/>
</dbReference>
<feature type="region of interest" description="Disordered" evidence="13">
    <location>
        <begin position="386"/>
        <end position="463"/>
    </location>
</feature>
<keyword evidence="5" id="KW-0963">Cytoplasm</keyword>
<accession>A0A8L0DQY5</accession>
<proteinExistence type="inferred from homology"/>
<dbReference type="CDD" id="cd16615">
    <property type="entry name" value="RING-HC_ZNF598"/>
    <property type="match status" value="1"/>
</dbReference>
<dbReference type="InterPro" id="IPR041888">
    <property type="entry name" value="RING-HC_ZNF598/HEL2"/>
</dbReference>
<reference evidence="15" key="1">
    <citation type="submission" date="2025-08" db="UniProtKB">
        <authorList>
            <consortium name="Ensembl"/>
        </authorList>
    </citation>
    <scope>IDENTIFICATION</scope>
</reference>